<keyword evidence="6" id="KW-0675">Receptor</keyword>
<keyword evidence="7" id="KW-1185">Reference proteome</keyword>
<keyword evidence="1" id="KW-1133">Transmembrane helix</keyword>
<name>A0A9P1D3A0_9DINO</name>
<dbReference type="EMBL" id="CAMXCT010003112">
    <property type="protein sequence ID" value="CAI4002480.1"/>
    <property type="molecule type" value="Genomic_DNA"/>
</dbReference>
<feature type="transmembrane region" description="Helical" evidence="1">
    <location>
        <begin position="791"/>
        <end position="813"/>
    </location>
</feature>
<dbReference type="Proteomes" id="UP001152797">
    <property type="component" value="Unassembled WGS sequence"/>
</dbReference>
<protein>
    <submittedName>
        <fullName evidence="6">Probably inactive leucine-rich repeat receptor-like protein kinase At3g28040</fullName>
    </submittedName>
</protein>
<reference evidence="5" key="2">
    <citation type="submission" date="2024-04" db="EMBL/GenBank/DDBJ databases">
        <authorList>
            <person name="Chen Y."/>
            <person name="Shah S."/>
            <person name="Dougan E. K."/>
            <person name="Thang M."/>
            <person name="Chan C."/>
        </authorList>
    </citation>
    <scope>NUCLEOTIDE SEQUENCE [LARGE SCALE GENOMIC DNA]</scope>
</reference>
<proteinExistence type="predicted"/>
<dbReference type="InterPro" id="IPR032675">
    <property type="entry name" value="LRR_dom_sf"/>
</dbReference>
<dbReference type="SUPFAM" id="SSF52058">
    <property type="entry name" value="L domain-like"/>
    <property type="match status" value="1"/>
</dbReference>
<dbReference type="PANTHER" id="PTHR48057">
    <property type="entry name" value="LEUCINE-RICH REPEAT SERINE/THREONINE-PROTEIN KINASE 1"/>
    <property type="match status" value="1"/>
</dbReference>
<dbReference type="InterPro" id="IPR011641">
    <property type="entry name" value="Tyr-kin_ephrin_A/B_rcpt-like"/>
</dbReference>
<dbReference type="AlphaFoldDB" id="A0A9P1D3A0"/>
<keyword evidence="1" id="KW-0472">Membrane</keyword>
<dbReference type="OrthoDB" id="19138at2759"/>
<keyword evidence="6" id="KW-0808">Transferase</keyword>
<dbReference type="Pfam" id="PF07699">
    <property type="entry name" value="Ephrin_rec_like"/>
    <property type="match status" value="1"/>
</dbReference>
<comment type="caution">
    <text evidence="4">The sequence shown here is derived from an EMBL/GenBank/DDBJ whole genome shotgun (WGS) entry which is preliminary data.</text>
</comment>
<evidence type="ECO:0000313" key="7">
    <source>
        <dbReference type="Proteomes" id="UP001152797"/>
    </source>
</evidence>
<accession>A0A9P1D3A0</accession>
<evidence type="ECO:0000313" key="4">
    <source>
        <dbReference type="EMBL" id="CAI4002480.1"/>
    </source>
</evidence>
<gene>
    <name evidence="4" type="ORF">C1SCF055_LOCUS28430</name>
</gene>
<feature type="signal peptide" evidence="2">
    <location>
        <begin position="1"/>
        <end position="19"/>
    </location>
</feature>
<reference evidence="4" key="1">
    <citation type="submission" date="2022-10" db="EMBL/GenBank/DDBJ databases">
        <authorList>
            <person name="Chen Y."/>
            <person name="Dougan E. K."/>
            <person name="Chan C."/>
            <person name="Rhodes N."/>
            <person name="Thang M."/>
        </authorList>
    </citation>
    <scope>NUCLEOTIDE SEQUENCE</scope>
</reference>
<evidence type="ECO:0000259" key="3">
    <source>
        <dbReference type="Pfam" id="PF07699"/>
    </source>
</evidence>
<organism evidence="4">
    <name type="scientific">Cladocopium goreaui</name>
    <dbReference type="NCBI Taxonomy" id="2562237"/>
    <lineage>
        <taxon>Eukaryota</taxon>
        <taxon>Sar</taxon>
        <taxon>Alveolata</taxon>
        <taxon>Dinophyceae</taxon>
        <taxon>Suessiales</taxon>
        <taxon>Symbiodiniaceae</taxon>
        <taxon>Cladocopium</taxon>
    </lineage>
</organism>
<keyword evidence="1" id="KW-0812">Transmembrane</keyword>
<evidence type="ECO:0000313" key="5">
    <source>
        <dbReference type="EMBL" id="CAL1155855.1"/>
    </source>
</evidence>
<feature type="transmembrane region" description="Helical" evidence="1">
    <location>
        <begin position="597"/>
        <end position="616"/>
    </location>
</feature>
<dbReference type="EMBL" id="CAMXCT030003112">
    <property type="protein sequence ID" value="CAL4789792.1"/>
    <property type="molecule type" value="Genomic_DNA"/>
</dbReference>
<feature type="domain" description="Tyrosine-protein kinase ephrin type A/B receptor-like" evidence="3">
    <location>
        <begin position="446"/>
        <end position="484"/>
    </location>
</feature>
<dbReference type="EMBL" id="CAMXCT020003112">
    <property type="protein sequence ID" value="CAL1155855.1"/>
    <property type="molecule type" value="Genomic_DNA"/>
</dbReference>
<evidence type="ECO:0000256" key="2">
    <source>
        <dbReference type="SAM" id="SignalP"/>
    </source>
</evidence>
<keyword evidence="6" id="KW-0418">Kinase</keyword>
<dbReference type="InterPro" id="IPR052595">
    <property type="entry name" value="LRRC69/RLP"/>
</dbReference>
<feature type="chain" id="PRO_5043271026" evidence="2">
    <location>
        <begin position="20"/>
        <end position="1081"/>
    </location>
</feature>
<evidence type="ECO:0000256" key="1">
    <source>
        <dbReference type="SAM" id="Phobius"/>
    </source>
</evidence>
<evidence type="ECO:0000313" key="6">
    <source>
        <dbReference type="EMBL" id="CAL4789792.1"/>
    </source>
</evidence>
<dbReference type="Gene3D" id="2.10.50.10">
    <property type="entry name" value="Tumor Necrosis Factor Receptor, subunit A, domain 2"/>
    <property type="match status" value="1"/>
</dbReference>
<keyword evidence="2" id="KW-0732">Signal</keyword>
<dbReference type="Gene3D" id="3.80.10.10">
    <property type="entry name" value="Ribonuclease Inhibitor"/>
    <property type="match status" value="2"/>
</dbReference>
<dbReference type="GO" id="GO:0016301">
    <property type="term" value="F:kinase activity"/>
    <property type="evidence" value="ECO:0007669"/>
    <property type="project" value="UniProtKB-KW"/>
</dbReference>
<sequence>MGPGRAVLQGALLSFLAVAIRDGLKSESLTVDTEGDDCKQEAQDMWKLMQQLGYQGRLDGHHCEWPGVTCENRCVKQLRCETCGGRLPERINLNHLFFVKLTSPNLTGDIKAFQETPHLRLLSLHGTRIHGNLSALANLSLRYLDLSGTAVTGSLKDFVGETVAFSFLVQTLDGLRHLLLSRTKVTGDFNALTVLRKLIAVDLSHTAVAGRITSKWRGKLRHLEILKLQNTSVQFAPQGEELQKLKVHSRYTLKDERVLRWLKELDLSNCPINSPVEDLLLPLAMSGQLTSIQAGGTGIYGEIPKLTDTEARIDGENVSNFTFPLAKSLVTLDLSANNVTGVHGLPVQGRMLLRENHQLNVDVKVLTEALGKQVFLDLSGTALSNQDEAAELLKEGVMKTTHMHAFRDETAGHACKDVIGTLKVTPSKFLPQELCKCLPGWFGSGATCEMCPSNKFSDDLGFDTCKSCPANSTAPAGSTKMSDCKCKFGDLHEGICACDTHHALQKGDCALCTKLHLQCETPGSLASTAVPDMDYTRLEPSADEAHKCLPPAASDRCPGSHQCGPGYNGTLCSSCADGFWATRGKCEPCAEASSTSIASLVLLGVAALLAAAFLVYRQIYGQQVPEAASVKTLLQKLLARQGPVVLQLVQLWSVLSRLGQQNSSSAKGLPEIPYLEFLQLTTTELQSSLNVECSFHAETVRTVAAISSPLAPLLLLGCCAALELYRAGSGVNMALKTLTFLYIGGASSTAQLFSCQSEDGDGASLGKFAFRKAVRHLSCFQRDGVAFWVDVVAYSTAVAYVVVIPLFLVGLMLRQHFALQDARLFTACAERKPPHTTLHLEMLDDQLSKEAFPKRLLAAVAAHMAVHCRGARQVQLLEKSATIIEISENQGEEAELDMMKAVADATASRKIDVLRGRRLTEMLTEQIMLQETQDRWLIGSRPLLSKYALCQDVWMDVAMKLFAVALVSCVSMADAWKWAIAFSLGMAVLVATCQPYMEPQVTQLQSLSCFCLALASAAFVYDWGWLARLTLVTPMLLMLWQVRCPDCTEALAERLFQELQSELPKLQRGEHCELLVQQIRF</sequence>
<dbReference type="SMART" id="SM01411">
    <property type="entry name" value="Ephrin_rec_like"/>
    <property type="match status" value="2"/>
</dbReference>